<dbReference type="GO" id="GO:0046487">
    <property type="term" value="P:glyoxylate metabolic process"/>
    <property type="evidence" value="ECO:0007669"/>
    <property type="project" value="TreeGrafter"/>
</dbReference>
<reference evidence="5 6" key="1">
    <citation type="submission" date="2017-03" db="EMBL/GenBank/DDBJ databases">
        <authorList>
            <person name="Safronova V.I."/>
            <person name="Sazanova A.L."/>
            <person name="Chirak E.R."/>
        </authorList>
    </citation>
    <scope>NUCLEOTIDE SEQUENCE [LARGE SCALE GENOMIC DNA]</scope>
    <source>
        <strain evidence="5 6">Tri-43</strain>
    </source>
</reference>
<evidence type="ECO:0000256" key="2">
    <source>
        <dbReference type="PIRNR" id="PIRNR006241"/>
    </source>
</evidence>
<dbReference type="NCBIfam" id="TIGR03234">
    <property type="entry name" value="OH-pyruv-isom"/>
    <property type="match status" value="1"/>
</dbReference>
<keyword evidence="1 2" id="KW-0413">Isomerase</keyword>
<feature type="active site" description="Proton donor/acceptor" evidence="3">
    <location>
        <position position="143"/>
    </location>
</feature>
<dbReference type="InterPro" id="IPR013022">
    <property type="entry name" value="Xyl_isomerase-like_TIM-brl"/>
</dbReference>
<organism evidence="5 6">
    <name type="scientific">Rhizobium leguminosarum</name>
    <dbReference type="NCBI Taxonomy" id="384"/>
    <lineage>
        <taxon>Bacteria</taxon>
        <taxon>Pseudomonadati</taxon>
        <taxon>Pseudomonadota</taxon>
        <taxon>Alphaproteobacteria</taxon>
        <taxon>Hyphomicrobiales</taxon>
        <taxon>Rhizobiaceae</taxon>
        <taxon>Rhizobium/Agrobacterium group</taxon>
        <taxon>Rhizobium</taxon>
    </lineage>
</organism>
<feature type="active site" description="Proton donor/acceptor" evidence="3">
    <location>
        <position position="240"/>
    </location>
</feature>
<evidence type="ECO:0000256" key="3">
    <source>
        <dbReference type="PIRSR" id="PIRSR006241-50"/>
    </source>
</evidence>
<dbReference type="Pfam" id="PF01261">
    <property type="entry name" value="AP_endonuc_2"/>
    <property type="match status" value="1"/>
</dbReference>
<keyword evidence="5" id="KW-0670">Pyruvate</keyword>
<dbReference type="InterPro" id="IPR026040">
    <property type="entry name" value="HyI-like"/>
</dbReference>
<dbReference type="EMBL" id="MZMU01000019">
    <property type="protein sequence ID" value="RXT18578.1"/>
    <property type="molecule type" value="Genomic_DNA"/>
</dbReference>
<dbReference type="SUPFAM" id="SSF51658">
    <property type="entry name" value="Xylose isomerase-like"/>
    <property type="match status" value="1"/>
</dbReference>
<dbReference type="GO" id="GO:0008903">
    <property type="term" value="F:hydroxypyruvate isomerase activity"/>
    <property type="evidence" value="ECO:0007669"/>
    <property type="project" value="TreeGrafter"/>
</dbReference>
<dbReference type="InterPro" id="IPR017643">
    <property type="entry name" value="Hydroxypyruvate_isomerase"/>
</dbReference>
<protein>
    <submittedName>
        <fullName evidence="5">Hydroxypyruvate isomerase</fullName>
    </submittedName>
</protein>
<dbReference type="Proteomes" id="UP000290767">
    <property type="component" value="Unassembled WGS sequence"/>
</dbReference>
<dbReference type="InterPro" id="IPR036237">
    <property type="entry name" value="Xyl_isomerase-like_sf"/>
</dbReference>
<evidence type="ECO:0000259" key="4">
    <source>
        <dbReference type="Pfam" id="PF01261"/>
    </source>
</evidence>
<comment type="similarity">
    <text evidence="2">Belongs to the hyi family.</text>
</comment>
<dbReference type="NCBIfam" id="NF043033">
    <property type="entry name" value="OxoTetrIsom"/>
    <property type="match status" value="1"/>
</dbReference>
<sequence>MPKFSANLSFLYQDLPFLDRFAAAARDGFGALEYLGPYAEPKEKVAEALKASGLKQALFNVPSGDWAGGERGIACLPDRVEEFRNGVAQALDYAAALDCPQVNVISGLVPKGADLQTLENVLVDNLKYAAKRCADAGVRLLIEPINLRDISGFFLSTTAHADRILDRVGSDNLHIQYDFYHMQIMQGDLMPTFTRLKEKIAHVQIADNPGRGEPGTGEINYGFILSELDRLGYDGWVGCEYKPTSGTTEGLGWMKPYLKSARAA</sequence>
<dbReference type="InterPro" id="IPR050417">
    <property type="entry name" value="Sugar_Epim/Isomerase"/>
</dbReference>
<feature type="domain" description="Xylose isomerase-like TIM barrel" evidence="4">
    <location>
        <begin position="21"/>
        <end position="256"/>
    </location>
</feature>
<evidence type="ECO:0000313" key="6">
    <source>
        <dbReference type="Proteomes" id="UP000290767"/>
    </source>
</evidence>
<dbReference type="AlphaFoldDB" id="A0A4Q1TLB3"/>
<dbReference type="PANTHER" id="PTHR43489:SF13">
    <property type="entry name" value="HYDROXYPYRUVATE ISOMERASE"/>
    <property type="match status" value="1"/>
</dbReference>
<dbReference type="Gene3D" id="3.20.20.150">
    <property type="entry name" value="Divalent-metal-dependent TIM barrel enzymes"/>
    <property type="match status" value="1"/>
</dbReference>
<comment type="caution">
    <text evidence="5">The sequence shown here is derived from an EMBL/GenBank/DDBJ whole genome shotgun (WGS) entry which is preliminary data.</text>
</comment>
<proteinExistence type="inferred from homology"/>
<dbReference type="FunFam" id="3.20.20.150:FF:000007">
    <property type="entry name" value="Hydroxypyruvate isomerase"/>
    <property type="match status" value="1"/>
</dbReference>
<dbReference type="RefSeq" id="WP_129421465.1">
    <property type="nucleotide sequence ID" value="NZ_MZMU01000019.1"/>
</dbReference>
<evidence type="ECO:0000313" key="5">
    <source>
        <dbReference type="EMBL" id="RXT18578.1"/>
    </source>
</evidence>
<dbReference type="PANTHER" id="PTHR43489">
    <property type="entry name" value="ISOMERASE"/>
    <property type="match status" value="1"/>
</dbReference>
<dbReference type="InterPro" id="IPR053398">
    <property type="entry name" value="HPT_OtnI_isomerases"/>
</dbReference>
<name>A0A4Q1TLB3_RHILE</name>
<accession>A0A4Q1TLB3</accession>
<gene>
    <name evidence="5" type="ORF">B5P46_27080</name>
</gene>
<evidence type="ECO:0000256" key="1">
    <source>
        <dbReference type="ARBA" id="ARBA00023235"/>
    </source>
</evidence>
<dbReference type="PIRSF" id="PIRSF006241">
    <property type="entry name" value="HyI"/>
    <property type="match status" value="1"/>
</dbReference>